<dbReference type="Pfam" id="PF20415">
    <property type="entry name" value="DUF6699"/>
    <property type="match status" value="1"/>
</dbReference>
<evidence type="ECO:0000256" key="1">
    <source>
        <dbReference type="SAM" id="MobiDB-lite"/>
    </source>
</evidence>
<dbReference type="OrthoDB" id="3352225at2759"/>
<feature type="compositionally biased region" description="Polar residues" evidence="1">
    <location>
        <begin position="1"/>
        <end position="10"/>
    </location>
</feature>
<feature type="region of interest" description="Disordered" evidence="1">
    <location>
        <begin position="1"/>
        <end position="44"/>
    </location>
</feature>
<dbReference type="EMBL" id="JADNYJ010000054">
    <property type="protein sequence ID" value="KAF8898204.1"/>
    <property type="molecule type" value="Genomic_DNA"/>
</dbReference>
<feature type="compositionally biased region" description="Pro residues" evidence="1">
    <location>
        <begin position="183"/>
        <end position="197"/>
    </location>
</feature>
<feature type="compositionally biased region" description="Acidic residues" evidence="1">
    <location>
        <begin position="498"/>
        <end position="509"/>
    </location>
</feature>
<dbReference type="AlphaFoldDB" id="A0A9P5NM41"/>
<feature type="domain" description="DUF6699" evidence="2">
    <location>
        <begin position="288"/>
        <end position="421"/>
    </location>
</feature>
<keyword evidence="4" id="KW-1185">Reference proteome</keyword>
<feature type="compositionally biased region" description="Pro residues" evidence="1">
    <location>
        <begin position="11"/>
        <end position="36"/>
    </location>
</feature>
<evidence type="ECO:0000259" key="2">
    <source>
        <dbReference type="Pfam" id="PF20415"/>
    </source>
</evidence>
<evidence type="ECO:0000313" key="4">
    <source>
        <dbReference type="Proteomes" id="UP000724874"/>
    </source>
</evidence>
<feature type="region of interest" description="Disordered" evidence="1">
    <location>
        <begin position="60"/>
        <end position="89"/>
    </location>
</feature>
<feature type="region of interest" description="Disordered" evidence="1">
    <location>
        <begin position="454"/>
        <end position="509"/>
    </location>
</feature>
<gene>
    <name evidence="3" type="ORF">CPB84DRAFT_1151043</name>
</gene>
<comment type="caution">
    <text evidence="3">The sequence shown here is derived from an EMBL/GenBank/DDBJ whole genome shotgun (WGS) entry which is preliminary data.</text>
</comment>
<protein>
    <recommendedName>
        <fullName evidence="2">DUF6699 domain-containing protein</fullName>
    </recommendedName>
</protein>
<dbReference type="PRINTS" id="PR01217">
    <property type="entry name" value="PRICHEXTENSN"/>
</dbReference>
<name>A0A9P5NM41_GYMJU</name>
<feature type="region of interest" description="Disordered" evidence="1">
    <location>
        <begin position="150"/>
        <end position="199"/>
    </location>
</feature>
<dbReference type="Proteomes" id="UP000724874">
    <property type="component" value="Unassembled WGS sequence"/>
</dbReference>
<proteinExistence type="predicted"/>
<accession>A0A9P5NM41</accession>
<evidence type="ECO:0000313" key="3">
    <source>
        <dbReference type="EMBL" id="KAF8898204.1"/>
    </source>
</evidence>
<sequence length="509" mass="54829">MSNRARTPNTPFIPPLGSPEGSPQPPPVIPGQPSPGYPGFNPLPQVGGYAYPNSPYATTPFIPPSQIVTPGVVPTGLPPQPPSRASRSGVSPDFIGFSSENFNPYHSPAMNPHPMTPAHPPNWGLPNSPISPYPWGQPYPASAPAQYAAFGPGTPWGPPPPPLQSPWGAPPQGLPPQAFTPYGRPPTNLPPGPPPGPGWGAPPNQAFYGPPAQDLHTWGQFGPGPAPRLPPEPPINPKDRTDYVPPFVQGPHYGPVLEPFIAHIVKADIQVNPLIACLPEDGGDQVHLKWNMIFPTSTIQRSDDKAYISWSRGRDDPATYPRITAMRIVSETFPWMIEVNAQNKELGITCGEVIDTIGRELVKFSNKADFACLPIKEQRDVSAAYNHNRSRHPGVPGGMLGQGMKRLDFLRRNTMYSGLEGNNKAVKRLTGEALPCAFVLRCSTTFPMTKQEALDQETRMKASSANASPNMRARSRANSTSTPNGGRIHVVPPSSSGSDDDGDVDNDHR</sequence>
<dbReference type="InterPro" id="IPR046522">
    <property type="entry name" value="DUF6699"/>
</dbReference>
<feature type="compositionally biased region" description="Pro residues" evidence="1">
    <location>
        <begin position="155"/>
        <end position="174"/>
    </location>
</feature>
<reference evidence="3" key="1">
    <citation type="submission" date="2020-11" db="EMBL/GenBank/DDBJ databases">
        <authorList>
            <consortium name="DOE Joint Genome Institute"/>
            <person name="Ahrendt S."/>
            <person name="Riley R."/>
            <person name="Andreopoulos W."/>
            <person name="LaButti K."/>
            <person name="Pangilinan J."/>
            <person name="Ruiz-duenas F.J."/>
            <person name="Barrasa J.M."/>
            <person name="Sanchez-Garcia M."/>
            <person name="Camarero S."/>
            <person name="Miyauchi S."/>
            <person name="Serrano A."/>
            <person name="Linde D."/>
            <person name="Babiker R."/>
            <person name="Drula E."/>
            <person name="Ayuso-Fernandez I."/>
            <person name="Pacheco R."/>
            <person name="Padilla G."/>
            <person name="Ferreira P."/>
            <person name="Barriuso J."/>
            <person name="Kellner H."/>
            <person name="Castanera R."/>
            <person name="Alfaro M."/>
            <person name="Ramirez L."/>
            <person name="Pisabarro A.G."/>
            <person name="Kuo A."/>
            <person name="Tritt A."/>
            <person name="Lipzen A."/>
            <person name="He G."/>
            <person name="Yan M."/>
            <person name="Ng V."/>
            <person name="Cullen D."/>
            <person name="Martin F."/>
            <person name="Rosso M.-N."/>
            <person name="Henrissat B."/>
            <person name="Hibbett D."/>
            <person name="Martinez A.T."/>
            <person name="Grigoriev I.V."/>
        </authorList>
    </citation>
    <scope>NUCLEOTIDE SEQUENCE</scope>
    <source>
        <strain evidence="3">AH 44721</strain>
    </source>
</reference>
<organism evidence="3 4">
    <name type="scientific">Gymnopilus junonius</name>
    <name type="common">Spectacular rustgill mushroom</name>
    <name type="synonym">Gymnopilus spectabilis subsp. junonius</name>
    <dbReference type="NCBI Taxonomy" id="109634"/>
    <lineage>
        <taxon>Eukaryota</taxon>
        <taxon>Fungi</taxon>
        <taxon>Dikarya</taxon>
        <taxon>Basidiomycota</taxon>
        <taxon>Agaricomycotina</taxon>
        <taxon>Agaricomycetes</taxon>
        <taxon>Agaricomycetidae</taxon>
        <taxon>Agaricales</taxon>
        <taxon>Agaricineae</taxon>
        <taxon>Hymenogastraceae</taxon>
        <taxon>Gymnopilus</taxon>
    </lineage>
</organism>